<sequence length="805" mass="86522">MVGKASRSQALRGKRRANQKNEQQLGTKVERAVERFDGPVYGVITVLRTDPPGEKGASLILDEACCLIGRDERCDVQIRRKDVSKLHAMISVDPASKAARIKVMSEDLVMAVNENILGPGQEVALINGDKLWISNRCFVFTSAHEIMTKDAQPAVEQASSLNIAEDTVAKSTERRRNSLLVSDELDALKSVRACLSAPATERRRSLPAMNHEDAPRRLSLPATSMSAQVPGANAQNIFQASMAFVDPRQAKGSKRPTKSEKRAAKEKPELHTPDLQCGDAASSGKAAAEHGSNADDFMENGNSDTPTSAPPGSVPRVYKAQTFSWMHRTVDRIEKRHTFLKKGSGLRARGSAVIGTHKDCAAVLATQAKRKSVAFSSMLELEQGPHYSPASVRVAGRASQVRSRVMSMLPTLRRSLFSEQPEGNAGKPSSSAPLQPPPVQTAAEPSRSRLERISGAFSPMKGLFGSFRSISPSASETSDDSMTTKAPEQEPTLGVEPGTMTMSEDSRGDETKENDEQPISAACAEETMNEGTLREGGEPLHPPEMNAGESTPTIAARESSDSHCPSTKVRAEMSTMKVAELRLFLKELSLSTVGKKAALVERAVEASVKRDGCVASRTIDFDQSPSPPLEKQDASSGDGTETNEPQAEEAAHGDAGVVTISSAAKERKMTELSSMKVLQLRSALKSHGIDSSGLKKDLVCRLFEFEVAQGEGSTKGEDECSSVDHQNTRPADNAAEQHRPVAKPCERHDYPPRSSLADISSCMSSPRDQEDVSRAVSSAASAPSSAAKAAPTFSQRARRRASMAL</sequence>
<feature type="compositionally biased region" description="Polar residues" evidence="3">
    <location>
        <begin position="634"/>
        <end position="645"/>
    </location>
</feature>
<dbReference type="InterPro" id="IPR000253">
    <property type="entry name" value="FHA_dom"/>
</dbReference>
<feature type="region of interest" description="Disordered" evidence="3">
    <location>
        <begin position="247"/>
        <end position="315"/>
    </location>
</feature>
<feature type="compositionally biased region" description="Basic residues" evidence="3">
    <location>
        <begin position="796"/>
        <end position="805"/>
    </location>
</feature>
<dbReference type="EMBL" id="VRMN01000003">
    <property type="protein sequence ID" value="KAA8495285.1"/>
    <property type="molecule type" value="Genomic_DNA"/>
</dbReference>
<protein>
    <submittedName>
        <fullName evidence="6">Uncharacterized protein</fullName>
    </submittedName>
</protein>
<dbReference type="InterPro" id="IPR008984">
    <property type="entry name" value="SMAD_FHA_dom_sf"/>
</dbReference>
<feature type="region of interest" description="Disordered" evidence="3">
    <location>
        <begin position="419"/>
        <end position="448"/>
    </location>
</feature>
<feature type="region of interest" description="Disordered" evidence="3">
    <location>
        <begin position="618"/>
        <end position="656"/>
    </location>
</feature>
<feature type="region of interest" description="Disordered" evidence="3">
    <location>
        <begin position="711"/>
        <end position="805"/>
    </location>
</feature>
<evidence type="ECO:0000256" key="1">
    <source>
        <dbReference type="ARBA" id="ARBA00022553"/>
    </source>
</evidence>
<dbReference type="PANTHER" id="PTHR46551:SF1">
    <property type="entry name" value="SAP DOMAIN-CONTAINING RIBONUCLEOPROTEIN"/>
    <property type="match status" value="1"/>
</dbReference>
<dbReference type="GO" id="GO:0005634">
    <property type="term" value="C:nucleus"/>
    <property type="evidence" value="ECO:0007669"/>
    <property type="project" value="TreeGrafter"/>
</dbReference>
<feature type="compositionally biased region" description="Polar residues" evidence="3">
    <location>
        <begin position="757"/>
        <end position="766"/>
    </location>
</feature>
<proteinExistence type="inferred from homology"/>
<dbReference type="Pfam" id="PF00498">
    <property type="entry name" value="FHA"/>
    <property type="match status" value="1"/>
</dbReference>
<accession>A0A5J4YVI5</accession>
<dbReference type="Gene3D" id="2.60.200.20">
    <property type="match status" value="1"/>
</dbReference>
<keyword evidence="7" id="KW-1185">Reference proteome</keyword>
<feature type="compositionally biased region" description="Basic and acidic residues" evidence="3">
    <location>
        <begin position="735"/>
        <end position="751"/>
    </location>
</feature>
<dbReference type="AlphaFoldDB" id="A0A5J4YVI5"/>
<comment type="similarity">
    <text evidence="2">Belongs to the SAP domain-containing ribonucleoprotein family.</text>
</comment>
<evidence type="ECO:0000313" key="6">
    <source>
        <dbReference type="EMBL" id="KAA8495285.1"/>
    </source>
</evidence>
<dbReference type="Gene3D" id="1.10.720.30">
    <property type="entry name" value="SAP domain"/>
    <property type="match status" value="2"/>
</dbReference>
<dbReference type="Pfam" id="PF02037">
    <property type="entry name" value="SAP"/>
    <property type="match status" value="2"/>
</dbReference>
<keyword evidence="1" id="KW-0597">Phosphoprotein</keyword>
<dbReference type="InterPro" id="IPR003034">
    <property type="entry name" value="SAP_dom"/>
</dbReference>
<dbReference type="PANTHER" id="PTHR46551">
    <property type="entry name" value="SAP DOMAIN-CONTAINING RIBONUCLEOPROTEIN"/>
    <property type="match status" value="1"/>
</dbReference>
<feature type="region of interest" description="Disordered" evidence="3">
    <location>
        <begin position="531"/>
        <end position="569"/>
    </location>
</feature>
<gene>
    <name evidence="6" type="ORF">FVE85_1440</name>
</gene>
<dbReference type="OrthoDB" id="445357at2759"/>
<feature type="domain" description="SAP" evidence="5">
    <location>
        <begin position="672"/>
        <end position="706"/>
    </location>
</feature>
<organism evidence="6 7">
    <name type="scientific">Porphyridium purpureum</name>
    <name type="common">Red alga</name>
    <name type="synonym">Porphyridium cruentum</name>
    <dbReference type="NCBI Taxonomy" id="35688"/>
    <lineage>
        <taxon>Eukaryota</taxon>
        <taxon>Rhodophyta</taxon>
        <taxon>Bangiophyceae</taxon>
        <taxon>Porphyridiales</taxon>
        <taxon>Porphyridiaceae</taxon>
        <taxon>Porphyridium</taxon>
    </lineage>
</organism>
<name>A0A5J4YVI5_PORPP</name>
<dbReference type="PROSITE" id="PS50006">
    <property type="entry name" value="FHA_DOMAIN"/>
    <property type="match status" value="1"/>
</dbReference>
<reference evidence="7" key="1">
    <citation type="journal article" date="2019" name="Nat. Commun.">
        <title>Expansion of phycobilisome linker gene families in mesophilic red algae.</title>
        <authorList>
            <person name="Lee J."/>
            <person name="Kim D."/>
            <person name="Bhattacharya D."/>
            <person name="Yoon H.S."/>
        </authorList>
    </citation>
    <scope>NUCLEOTIDE SEQUENCE [LARGE SCALE GENOMIC DNA]</scope>
    <source>
        <strain evidence="7">CCMP 1328</strain>
    </source>
</reference>
<dbReference type="SUPFAM" id="SSF68906">
    <property type="entry name" value="SAP domain"/>
    <property type="match status" value="2"/>
</dbReference>
<feature type="domain" description="FHA" evidence="4">
    <location>
        <begin position="66"/>
        <end position="131"/>
    </location>
</feature>
<dbReference type="PROSITE" id="PS50800">
    <property type="entry name" value="SAP"/>
    <property type="match status" value="2"/>
</dbReference>
<evidence type="ECO:0000259" key="4">
    <source>
        <dbReference type="PROSITE" id="PS50006"/>
    </source>
</evidence>
<dbReference type="Proteomes" id="UP000324585">
    <property type="component" value="Unassembled WGS sequence"/>
</dbReference>
<feature type="compositionally biased region" description="Basic and acidic residues" evidence="3">
    <location>
        <begin position="504"/>
        <end position="515"/>
    </location>
</feature>
<feature type="region of interest" description="Disordered" evidence="3">
    <location>
        <begin position="1"/>
        <end position="26"/>
    </location>
</feature>
<evidence type="ECO:0000256" key="2">
    <source>
        <dbReference type="ARBA" id="ARBA00046328"/>
    </source>
</evidence>
<dbReference type="GO" id="GO:0016973">
    <property type="term" value="P:poly(A)+ mRNA export from nucleus"/>
    <property type="evidence" value="ECO:0007669"/>
    <property type="project" value="TreeGrafter"/>
</dbReference>
<dbReference type="SMART" id="SM00513">
    <property type="entry name" value="SAP"/>
    <property type="match status" value="2"/>
</dbReference>
<feature type="domain" description="SAP" evidence="5">
    <location>
        <begin position="573"/>
        <end position="607"/>
    </location>
</feature>
<dbReference type="InterPro" id="IPR052240">
    <property type="entry name" value="SAP_domain_ribonucleoprotein"/>
</dbReference>
<evidence type="ECO:0000256" key="3">
    <source>
        <dbReference type="SAM" id="MobiDB-lite"/>
    </source>
</evidence>
<evidence type="ECO:0000313" key="7">
    <source>
        <dbReference type="Proteomes" id="UP000324585"/>
    </source>
</evidence>
<evidence type="ECO:0000259" key="5">
    <source>
        <dbReference type="PROSITE" id="PS50800"/>
    </source>
</evidence>
<feature type="region of interest" description="Disordered" evidence="3">
    <location>
        <begin position="461"/>
        <end position="516"/>
    </location>
</feature>
<comment type="caution">
    <text evidence="6">The sequence shown here is derived from an EMBL/GenBank/DDBJ whole genome shotgun (WGS) entry which is preliminary data.</text>
</comment>
<feature type="compositionally biased region" description="Low complexity" evidence="3">
    <location>
        <begin position="774"/>
        <end position="790"/>
    </location>
</feature>
<dbReference type="SUPFAM" id="SSF49879">
    <property type="entry name" value="SMAD/FHA domain"/>
    <property type="match status" value="1"/>
</dbReference>
<feature type="compositionally biased region" description="Basic and acidic residues" evidence="3">
    <location>
        <begin position="257"/>
        <end position="272"/>
    </location>
</feature>
<dbReference type="InterPro" id="IPR036361">
    <property type="entry name" value="SAP_dom_sf"/>
</dbReference>
<feature type="compositionally biased region" description="Polar residues" evidence="3">
    <location>
        <begin position="468"/>
        <end position="486"/>
    </location>
</feature>